<reference evidence="4 5" key="1">
    <citation type="submission" date="2020-01" db="EMBL/GenBank/DDBJ databases">
        <authorList>
            <consortium name="DOE Joint Genome Institute"/>
            <person name="Haridas S."/>
            <person name="Albert R."/>
            <person name="Binder M."/>
            <person name="Bloem J."/>
            <person name="Labutti K."/>
            <person name="Salamov A."/>
            <person name="Andreopoulos B."/>
            <person name="Baker S.E."/>
            <person name="Barry K."/>
            <person name="Bills G."/>
            <person name="Bluhm B.H."/>
            <person name="Cannon C."/>
            <person name="Castanera R."/>
            <person name="Culley D.E."/>
            <person name="Daum C."/>
            <person name="Ezra D."/>
            <person name="Gonzalez J.B."/>
            <person name="Henrissat B."/>
            <person name="Kuo A."/>
            <person name="Liang C."/>
            <person name="Lipzen A."/>
            <person name="Lutzoni F."/>
            <person name="Magnuson J."/>
            <person name="Mondo S."/>
            <person name="Nolan M."/>
            <person name="Ohm R."/>
            <person name="Pangilinan J."/>
            <person name="Park H.-J.H."/>
            <person name="Ramirez L."/>
            <person name="Alfaro M."/>
            <person name="Sun H."/>
            <person name="Tritt A."/>
            <person name="Yoshinaga Y."/>
            <person name="Zwiers L.-H.L."/>
            <person name="Turgeon B.G."/>
            <person name="Goodwin S.B."/>
            <person name="Spatafora J.W."/>
            <person name="Crous P.W."/>
            <person name="Grigoriev I.V."/>
        </authorList>
    </citation>
    <scope>NUCLEOTIDE SEQUENCE [LARGE SCALE GENOMIC DNA]</scope>
    <source>
        <strain evidence="4 5">CBS 611.86</strain>
    </source>
</reference>
<name>A0A7C8IHB5_9PLEO</name>
<dbReference type="OrthoDB" id="416217at2759"/>
<sequence length="463" mass="52288">MPAATSRFQDGPDRKRRAHAKSRKGCANCKLRRVKCDEARPQCRRCTSYGVSCGYDGTQPSLDLTAKGSFQVELSSGSQTRFGPGPQASSISTDKTLVTMINQSLHAEAAKIPIDSVQEHEYGMSWNFTATDLEAVHRFANRTVLTIGTARTFPTYQDCMVRLAFAHPFLMHMVLSLTLLHDAYLTWHLPDLSAAHTHTSLQHWSIATKVFNDILSRPVANAHRDPIWATGALLGATVFAYVEPTDANEAWPLKPSDPCDLDWLKLSEGKKAIWEVANPLRPDSVFRSVASDLKMAPRWVVEDQDLSYLPLGLLQLFNIGPDSTIENNPYHLPALILARLQNLTPNPDNILDFLYFMGHMTHKFRNLLEIKDPRALWMLGWWFKKLEHGDLWWLTRRAKVEGRAIQIWLDRRLGREQGTRGLLGWFLDRSETDATGLVVDDSMLPVLTCFYIDSGLSPDCNMQ</sequence>
<evidence type="ECO:0000313" key="5">
    <source>
        <dbReference type="Proteomes" id="UP000481861"/>
    </source>
</evidence>
<dbReference type="PROSITE" id="PS00463">
    <property type="entry name" value="ZN2_CY6_FUNGAL_1"/>
    <property type="match status" value="1"/>
</dbReference>
<evidence type="ECO:0000259" key="3">
    <source>
        <dbReference type="PROSITE" id="PS50048"/>
    </source>
</evidence>
<dbReference type="SMART" id="SM00066">
    <property type="entry name" value="GAL4"/>
    <property type="match status" value="1"/>
</dbReference>
<evidence type="ECO:0000256" key="1">
    <source>
        <dbReference type="ARBA" id="ARBA00023242"/>
    </source>
</evidence>
<dbReference type="InterPro" id="IPR053157">
    <property type="entry name" value="Sterol_Uptake_Regulator"/>
</dbReference>
<dbReference type="PANTHER" id="PTHR47784">
    <property type="entry name" value="STEROL UPTAKE CONTROL PROTEIN 2"/>
    <property type="match status" value="1"/>
</dbReference>
<proteinExistence type="predicted"/>
<dbReference type="PANTHER" id="PTHR47784:SF9">
    <property type="entry name" value="ZN(II)2CYS6 TRANSCRIPTION FACTOR (EUROFUNG)"/>
    <property type="match status" value="1"/>
</dbReference>
<dbReference type="AlphaFoldDB" id="A0A7C8IHB5"/>
<dbReference type="SUPFAM" id="SSF57701">
    <property type="entry name" value="Zn2/Cys6 DNA-binding domain"/>
    <property type="match status" value="1"/>
</dbReference>
<evidence type="ECO:0000256" key="2">
    <source>
        <dbReference type="SAM" id="MobiDB-lite"/>
    </source>
</evidence>
<dbReference type="InterPro" id="IPR036864">
    <property type="entry name" value="Zn2-C6_fun-type_DNA-bd_sf"/>
</dbReference>
<organism evidence="4 5">
    <name type="scientific">Massariosphaeria phaeospora</name>
    <dbReference type="NCBI Taxonomy" id="100035"/>
    <lineage>
        <taxon>Eukaryota</taxon>
        <taxon>Fungi</taxon>
        <taxon>Dikarya</taxon>
        <taxon>Ascomycota</taxon>
        <taxon>Pezizomycotina</taxon>
        <taxon>Dothideomycetes</taxon>
        <taxon>Pleosporomycetidae</taxon>
        <taxon>Pleosporales</taxon>
        <taxon>Pleosporales incertae sedis</taxon>
        <taxon>Massariosphaeria</taxon>
    </lineage>
</organism>
<dbReference type="Pfam" id="PF00172">
    <property type="entry name" value="Zn_clus"/>
    <property type="match status" value="1"/>
</dbReference>
<dbReference type="GO" id="GO:0001228">
    <property type="term" value="F:DNA-binding transcription activator activity, RNA polymerase II-specific"/>
    <property type="evidence" value="ECO:0007669"/>
    <property type="project" value="TreeGrafter"/>
</dbReference>
<gene>
    <name evidence="4" type="ORF">BDV95DRAFT_561151</name>
</gene>
<comment type="caution">
    <text evidence="4">The sequence shown here is derived from an EMBL/GenBank/DDBJ whole genome shotgun (WGS) entry which is preliminary data.</text>
</comment>
<dbReference type="Gene3D" id="4.10.240.10">
    <property type="entry name" value="Zn(2)-C6 fungal-type DNA-binding domain"/>
    <property type="match status" value="1"/>
</dbReference>
<dbReference type="Proteomes" id="UP000481861">
    <property type="component" value="Unassembled WGS sequence"/>
</dbReference>
<protein>
    <recommendedName>
        <fullName evidence="3">Zn(2)-C6 fungal-type domain-containing protein</fullName>
    </recommendedName>
</protein>
<keyword evidence="5" id="KW-1185">Reference proteome</keyword>
<dbReference type="PROSITE" id="PS50048">
    <property type="entry name" value="ZN2_CY6_FUNGAL_2"/>
    <property type="match status" value="1"/>
</dbReference>
<evidence type="ECO:0000313" key="4">
    <source>
        <dbReference type="EMBL" id="KAF2876592.1"/>
    </source>
</evidence>
<dbReference type="InterPro" id="IPR001138">
    <property type="entry name" value="Zn2Cys6_DnaBD"/>
</dbReference>
<accession>A0A7C8IHB5</accession>
<dbReference type="EMBL" id="JAADJZ010000003">
    <property type="protein sequence ID" value="KAF2876592.1"/>
    <property type="molecule type" value="Genomic_DNA"/>
</dbReference>
<dbReference type="CDD" id="cd00067">
    <property type="entry name" value="GAL4"/>
    <property type="match status" value="1"/>
</dbReference>
<keyword evidence="1" id="KW-0539">Nucleus</keyword>
<feature type="region of interest" description="Disordered" evidence="2">
    <location>
        <begin position="1"/>
        <end position="22"/>
    </location>
</feature>
<feature type="domain" description="Zn(2)-C6 fungal-type" evidence="3">
    <location>
        <begin position="25"/>
        <end position="55"/>
    </location>
</feature>
<dbReference type="GO" id="GO:0008270">
    <property type="term" value="F:zinc ion binding"/>
    <property type="evidence" value="ECO:0007669"/>
    <property type="project" value="InterPro"/>
</dbReference>